<evidence type="ECO:0000313" key="2">
    <source>
        <dbReference type="Proteomes" id="UP000015001"/>
    </source>
</evidence>
<protein>
    <submittedName>
        <fullName evidence="1">Uncharacterized protein</fullName>
    </submittedName>
</protein>
<dbReference type="EMBL" id="AOPY01001383">
    <property type="protein sequence ID" value="EPJ40260.1"/>
    <property type="molecule type" value="Genomic_DNA"/>
</dbReference>
<dbReference type="HOGENOM" id="CLU_1488201_0_0_11"/>
<comment type="caution">
    <text evidence="1">The sequence shown here is derived from an EMBL/GenBank/DDBJ whole genome shotgun (WGS) entry which is preliminary data.</text>
</comment>
<dbReference type="PATRIC" id="fig|1283301.3.peg.2665"/>
<dbReference type="Proteomes" id="UP000015001">
    <property type="component" value="Unassembled WGS sequence"/>
</dbReference>
<accession>S4MWM7</accession>
<organism evidence="1 2">
    <name type="scientific">Streptomyces afghaniensis 772</name>
    <dbReference type="NCBI Taxonomy" id="1283301"/>
    <lineage>
        <taxon>Bacteria</taxon>
        <taxon>Bacillati</taxon>
        <taxon>Actinomycetota</taxon>
        <taxon>Actinomycetes</taxon>
        <taxon>Kitasatosporales</taxon>
        <taxon>Streptomycetaceae</taxon>
        <taxon>Streptomyces</taxon>
    </lineage>
</organism>
<reference evidence="1 2" key="1">
    <citation type="submission" date="2013-02" db="EMBL/GenBank/DDBJ databases">
        <title>Draft Genome Sequence of Streptomyces afghaniensis, Which Produces Compounds of the Julimycin B-Complex.</title>
        <authorList>
            <person name="Gruening B.A."/>
            <person name="Praeg A."/>
            <person name="Erxleben A."/>
            <person name="Guenther S."/>
            <person name="Fiedler H.-P."/>
            <person name="Goodfellow M."/>
            <person name="Mueller M."/>
        </authorList>
    </citation>
    <scope>NUCLEOTIDE SEQUENCE [LARGE SCALE GENOMIC DNA]</scope>
    <source>
        <strain evidence="1 2">772</strain>
    </source>
</reference>
<proteinExistence type="predicted"/>
<sequence length="181" mass="19727">MQQLLRECHATLWRWAWLSRGGRSFLRSGGRGLRSGGLGFPRARSTWRVCAVRQVVPAGARQGDAPLPTLPGDQDQAAVLQCLTGGLVGAGLPNAGRASVFHPLQHRELPLIDLPFQWPAFDSRLTYDGGMVSVPFASGGWFETIRSNERRLTWTVSTRRWRVSPTGCAAGSSPLPSARPP</sequence>
<evidence type="ECO:0000313" key="1">
    <source>
        <dbReference type="EMBL" id="EPJ40260.1"/>
    </source>
</evidence>
<name>S4MWM7_9ACTN</name>
<dbReference type="AlphaFoldDB" id="S4MWM7"/>
<gene>
    <name evidence="1" type="ORF">STAFG_2691</name>
</gene>
<keyword evidence="2" id="KW-1185">Reference proteome</keyword>